<dbReference type="Pfam" id="PF03601">
    <property type="entry name" value="Cons_hypoth698"/>
    <property type="match status" value="1"/>
</dbReference>
<gene>
    <name evidence="8" type="ORF">BF93_00270</name>
</gene>
<sequence>MSPRSALRPVPALPAPPQRRRLLPGLGLGLGAGAIAVAAGAAVPAASPALVAIVLGTVLANTGVLGPSVRPGLDATATSVLRAGIVLLGLQLALGDVLALGPAVLGVMAAVVALGIGAGLLLGRLLRLPPMLTILISCGFSICGAAAVAATAGTLAAQGSERERLRAHTATAVALVVVVGTAMIPLLPLAAGALGLAPQTAGTWAGASILEVAQVVAAGSLLGPEALDAAVLVKLGRVLLLAPVIAALTLALRSRSAAPGAAEGGARPPLVPVFVIGFLLAVLVRSSGLVPPAVLGAAQLVQSVLLAAAMFALGTGVRWALLRQVGGRPVALALALGVIVTGTGLLGAVLTA</sequence>
<feature type="transmembrane region" description="Helical" evidence="7">
    <location>
        <begin position="73"/>
        <end position="94"/>
    </location>
</feature>
<dbReference type="PANTHER" id="PTHR30106">
    <property type="entry name" value="INNER MEMBRANE PROTEIN YEIH-RELATED"/>
    <property type="match status" value="1"/>
</dbReference>
<feature type="transmembrane region" description="Helical" evidence="7">
    <location>
        <begin position="273"/>
        <end position="294"/>
    </location>
</feature>
<dbReference type="InterPro" id="IPR006311">
    <property type="entry name" value="TAT_signal"/>
</dbReference>
<dbReference type="OrthoDB" id="9766798at2"/>
<keyword evidence="5 7" id="KW-1133">Transmembrane helix</keyword>
<keyword evidence="3" id="KW-1003">Cell membrane</keyword>
<comment type="caution">
    <text evidence="8">The sequence shown here is derived from an EMBL/GenBank/DDBJ whole genome shotgun (WGS) entry which is preliminary data.</text>
</comment>
<dbReference type="RefSeq" id="WP_051486331.1">
    <property type="nucleotide sequence ID" value="NZ_KK069988.1"/>
</dbReference>
<evidence type="ECO:0000256" key="1">
    <source>
        <dbReference type="ARBA" id="ARBA00004651"/>
    </source>
</evidence>
<name>Z9JZ48_9MICO</name>
<dbReference type="eggNOG" id="COG2855">
    <property type="taxonomic scope" value="Bacteria"/>
</dbReference>
<evidence type="ECO:0000256" key="4">
    <source>
        <dbReference type="ARBA" id="ARBA00022692"/>
    </source>
</evidence>
<evidence type="ECO:0000256" key="3">
    <source>
        <dbReference type="ARBA" id="ARBA00022475"/>
    </source>
</evidence>
<dbReference type="EMBL" id="JDYK01000001">
    <property type="protein sequence ID" value="EWS83037.1"/>
    <property type="molecule type" value="Genomic_DNA"/>
</dbReference>
<protein>
    <submittedName>
        <fullName evidence="8">Membrane protein</fullName>
    </submittedName>
</protein>
<feature type="transmembrane region" description="Helical" evidence="7">
    <location>
        <begin position="21"/>
        <end position="43"/>
    </location>
</feature>
<feature type="transmembrane region" description="Helical" evidence="7">
    <location>
        <begin position="169"/>
        <end position="197"/>
    </location>
</feature>
<comment type="similarity">
    <text evidence="2">Belongs to the UPF0324 family.</text>
</comment>
<dbReference type="HOGENOM" id="CLU_033541_1_1_11"/>
<feature type="transmembrane region" description="Helical" evidence="7">
    <location>
        <begin position="49"/>
        <end position="66"/>
    </location>
</feature>
<dbReference type="PATRIC" id="fig|396014.3.peg.51"/>
<evidence type="ECO:0000313" key="9">
    <source>
        <dbReference type="Proteomes" id="UP000023067"/>
    </source>
</evidence>
<evidence type="ECO:0000256" key="6">
    <source>
        <dbReference type="ARBA" id="ARBA00023136"/>
    </source>
</evidence>
<keyword evidence="4 7" id="KW-0812">Transmembrane</keyword>
<feature type="transmembrane region" description="Helical" evidence="7">
    <location>
        <begin position="229"/>
        <end position="252"/>
    </location>
</feature>
<evidence type="ECO:0000313" key="8">
    <source>
        <dbReference type="EMBL" id="EWS83037.1"/>
    </source>
</evidence>
<feature type="transmembrane region" description="Helical" evidence="7">
    <location>
        <begin position="330"/>
        <end position="350"/>
    </location>
</feature>
<reference evidence="8 9" key="1">
    <citation type="submission" date="2014-02" db="EMBL/GenBank/DDBJ databases">
        <title>Genome sequence of Brachybacterium phenoliresistens strain W13A50.</title>
        <authorList>
            <person name="Wang X."/>
        </authorList>
    </citation>
    <scope>NUCLEOTIDE SEQUENCE [LARGE SCALE GENOMIC DNA]</scope>
    <source>
        <strain evidence="8 9">W13A50</strain>
    </source>
</reference>
<dbReference type="InterPro" id="IPR018383">
    <property type="entry name" value="UPF0324_pro"/>
</dbReference>
<dbReference type="AlphaFoldDB" id="Z9JZ48"/>
<dbReference type="PROSITE" id="PS51318">
    <property type="entry name" value="TAT"/>
    <property type="match status" value="1"/>
</dbReference>
<keyword evidence="6 7" id="KW-0472">Membrane</keyword>
<evidence type="ECO:0000256" key="2">
    <source>
        <dbReference type="ARBA" id="ARBA00007977"/>
    </source>
</evidence>
<comment type="subcellular location">
    <subcellularLocation>
        <location evidence="1">Cell membrane</location>
        <topology evidence="1">Multi-pass membrane protein</topology>
    </subcellularLocation>
</comment>
<accession>Z9JZ48</accession>
<organism evidence="8 9">
    <name type="scientific">Brachybacterium phenoliresistens</name>
    <dbReference type="NCBI Taxonomy" id="396014"/>
    <lineage>
        <taxon>Bacteria</taxon>
        <taxon>Bacillati</taxon>
        <taxon>Actinomycetota</taxon>
        <taxon>Actinomycetes</taxon>
        <taxon>Micrococcales</taxon>
        <taxon>Dermabacteraceae</taxon>
        <taxon>Brachybacterium</taxon>
    </lineage>
</organism>
<evidence type="ECO:0000256" key="7">
    <source>
        <dbReference type="SAM" id="Phobius"/>
    </source>
</evidence>
<dbReference type="GO" id="GO:0005886">
    <property type="term" value="C:plasma membrane"/>
    <property type="evidence" value="ECO:0007669"/>
    <property type="project" value="UniProtKB-SubCell"/>
</dbReference>
<dbReference type="Proteomes" id="UP000023067">
    <property type="component" value="Unassembled WGS sequence"/>
</dbReference>
<evidence type="ECO:0000256" key="5">
    <source>
        <dbReference type="ARBA" id="ARBA00022989"/>
    </source>
</evidence>
<keyword evidence="9" id="KW-1185">Reference proteome</keyword>
<feature type="transmembrane region" description="Helical" evidence="7">
    <location>
        <begin position="134"/>
        <end position="157"/>
    </location>
</feature>
<feature type="transmembrane region" description="Helical" evidence="7">
    <location>
        <begin position="100"/>
        <end position="122"/>
    </location>
</feature>
<proteinExistence type="inferred from homology"/>
<dbReference type="PANTHER" id="PTHR30106:SF2">
    <property type="entry name" value="UPF0324 INNER MEMBRANE PROTEIN YEIH"/>
    <property type="match status" value="1"/>
</dbReference>
<feature type="transmembrane region" description="Helical" evidence="7">
    <location>
        <begin position="204"/>
        <end position="223"/>
    </location>
</feature>
<feature type="transmembrane region" description="Helical" evidence="7">
    <location>
        <begin position="300"/>
        <end position="321"/>
    </location>
</feature>